<evidence type="ECO:0000313" key="1">
    <source>
        <dbReference type="EMBL" id="CAL63044.1"/>
    </source>
</evidence>
<dbReference type="OrthoDB" id="8703557at2"/>
<gene>
    <name evidence="1" type="ordered locus">HEAR2931</name>
</gene>
<reference evidence="1 2" key="1">
    <citation type="journal article" date="2007" name="PLoS Genet.">
        <title>A tale of two oxidation states: bacterial colonization of arsenic-rich environments.</title>
        <authorList>
            <person name="Muller D."/>
            <person name="Medigue C."/>
            <person name="Koechler S."/>
            <person name="Barbe V."/>
            <person name="Barakat M."/>
            <person name="Talla E."/>
            <person name="Bonnefoy V."/>
            <person name="Krin E."/>
            <person name="Arsene-Ploetze F."/>
            <person name="Carapito C."/>
            <person name="Chandler M."/>
            <person name="Cournoyer B."/>
            <person name="Cruveiller S."/>
            <person name="Dossat C."/>
            <person name="Duval S."/>
            <person name="Heymann M."/>
            <person name="Leize E."/>
            <person name="Lieutaud A."/>
            <person name="Lievremont D."/>
            <person name="Makita Y."/>
            <person name="Mangenot S."/>
            <person name="Nitschke W."/>
            <person name="Ortet P."/>
            <person name="Perdrial N."/>
            <person name="Schoepp B."/>
            <person name="Siguier N."/>
            <person name="Simeonova D.D."/>
            <person name="Rouy Z."/>
            <person name="Segurens B."/>
            <person name="Turlin E."/>
            <person name="Vallenet D."/>
            <person name="Van Dorsselaer A."/>
            <person name="Weiss S."/>
            <person name="Weissenbach J."/>
            <person name="Lett M.C."/>
            <person name="Danchin A."/>
            <person name="Bertin P.N."/>
        </authorList>
    </citation>
    <scope>NUCLEOTIDE SEQUENCE [LARGE SCALE GENOMIC DNA]</scope>
    <source>
        <strain evidence="2">ULPAs1</strain>
    </source>
</reference>
<dbReference type="EMBL" id="CU207211">
    <property type="protein sequence ID" value="CAL63044.1"/>
    <property type="molecule type" value="Genomic_DNA"/>
</dbReference>
<protein>
    <submittedName>
        <fullName evidence="1">Uncharacterized protein</fullName>
    </submittedName>
</protein>
<accession>A4G957</accession>
<dbReference type="KEGG" id="har:HEAR2931"/>
<name>A4G957_HERAR</name>
<organism evidence="1 2">
    <name type="scientific">Herminiimonas arsenicoxydans</name>
    <dbReference type="NCBI Taxonomy" id="204773"/>
    <lineage>
        <taxon>Bacteria</taxon>
        <taxon>Pseudomonadati</taxon>
        <taxon>Pseudomonadota</taxon>
        <taxon>Betaproteobacteria</taxon>
        <taxon>Burkholderiales</taxon>
        <taxon>Oxalobacteraceae</taxon>
        <taxon>Herminiimonas</taxon>
    </lineage>
</organism>
<evidence type="ECO:0000313" key="2">
    <source>
        <dbReference type="Proteomes" id="UP000006697"/>
    </source>
</evidence>
<proteinExistence type="predicted"/>
<dbReference type="eggNOG" id="ENOG503152J">
    <property type="taxonomic scope" value="Bacteria"/>
</dbReference>
<dbReference type="AlphaFoldDB" id="A4G957"/>
<sequence length="135" mass="14924">MMVDEGEKNQDAQLARPWIVLKTTYDVETWIDHQNRSIQQLGKSSKAGGWGICFGLSEGGEIFMHTTAEGDVLLDVTPEADWVAPLIAAATQVAVPNTQIWALPGDRLTQLVFGLSSLIATTRLVVEHNFNLRKY</sequence>
<keyword evidence="2" id="KW-1185">Reference proteome</keyword>
<dbReference type="Proteomes" id="UP000006697">
    <property type="component" value="Chromosome"/>
</dbReference>
<dbReference type="HOGENOM" id="CLU_1872656_0_0_4"/>